<dbReference type="Proteomes" id="UP000189796">
    <property type="component" value="Chromosome I"/>
</dbReference>
<gene>
    <name evidence="1" type="ORF">SAMN05443248_4224</name>
</gene>
<reference evidence="1 2" key="1">
    <citation type="submission" date="2016-11" db="EMBL/GenBank/DDBJ databases">
        <authorList>
            <person name="Jaros S."/>
            <person name="Januszkiewicz K."/>
            <person name="Wedrychowicz H."/>
        </authorList>
    </citation>
    <scope>NUCLEOTIDE SEQUENCE [LARGE SCALE GENOMIC DNA]</scope>
    <source>
        <strain evidence="1 2">GAS138</strain>
    </source>
</reference>
<dbReference type="EMBL" id="LT670817">
    <property type="protein sequence ID" value="SHH25451.1"/>
    <property type="molecule type" value="Genomic_DNA"/>
</dbReference>
<protein>
    <submittedName>
        <fullName evidence="1">Uncharacterized protein</fullName>
    </submittedName>
</protein>
<dbReference type="AlphaFoldDB" id="A0A1M5RGT6"/>
<dbReference type="RefSeq" id="WP_079603059.1">
    <property type="nucleotide sequence ID" value="NZ_LT670817.1"/>
</dbReference>
<name>A0A1M5RGT6_9BRAD</name>
<proteinExistence type="predicted"/>
<accession>A0A1M5RGT6</accession>
<sequence>MLELNVSNVPHATASDDGLTLTIIFDLEDGGQARMHIPYGQYDWWIQAMQVVASAAFRKQVEAGRVTAIPNPVNATQIADSVRILANPKHQHALMQVTGRAFENGPLAMGSVLFSPSLVEYLAQKFAEIDGQLKGANNLS</sequence>
<organism evidence="1 2">
    <name type="scientific">Bradyrhizobium erythrophlei</name>
    <dbReference type="NCBI Taxonomy" id="1437360"/>
    <lineage>
        <taxon>Bacteria</taxon>
        <taxon>Pseudomonadati</taxon>
        <taxon>Pseudomonadota</taxon>
        <taxon>Alphaproteobacteria</taxon>
        <taxon>Hyphomicrobiales</taxon>
        <taxon>Nitrobacteraceae</taxon>
        <taxon>Bradyrhizobium</taxon>
    </lineage>
</organism>
<evidence type="ECO:0000313" key="2">
    <source>
        <dbReference type="Proteomes" id="UP000189796"/>
    </source>
</evidence>
<evidence type="ECO:0000313" key="1">
    <source>
        <dbReference type="EMBL" id="SHH25451.1"/>
    </source>
</evidence>